<dbReference type="CDD" id="cd01822">
    <property type="entry name" value="Lysophospholipase_L1_like"/>
    <property type="match status" value="1"/>
</dbReference>
<gene>
    <name evidence="2" type="primary">tesA</name>
    <name evidence="2" type="ORF">KBTEX_02354</name>
</gene>
<dbReference type="PANTHER" id="PTHR30383:SF24">
    <property type="entry name" value="THIOESTERASE 1_PROTEASE 1_LYSOPHOSPHOLIPASE L1"/>
    <property type="match status" value="1"/>
</dbReference>
<name>A0A5B8RGN5_9ZZZZ</name>
<dbReference type="PANTHER" id="PTHR30383">
    <property type="entry name" value="THIOESTERASE 1/PROTEASE 1/LYSOPHOSPHOLIPASE L1"/>
    <property type="match status" value="1"/>
</dbReference>
<reference evidence="2" key="1">
    <citation type="submission" date="2019-06" db="EMBL/GenBank/DDBJ databases">
        <authorList>
            <person name="Murdoch R.W."/>
            <person name="Fathepure B."/>
        </authorList>
    </citation>
    <scope>NUCLEOTIDE SEQUENCE</scope>
</reference>
<dbReference type="Gene3D" id="3.40.50.1110">
    <property type="entry name" value="SGNH hydrolase"/>
    <property type="match status" value="1"/>
</dbReference>
<dbReference type="EMBL" id="MN079121">
    <property type="protein sequence ID" value="QEA06025.1"/>
    <property type="molecule type" value="Genomic_DNA"/>
</dbReference>
<dbReference type="SUPFAM" id="SSF52266">
    <property type="entry name" value="SGNH hydrolase"/>
    <property type="match status" value="1"/>
</dbReference>
<dbReference type="EC" id="3.1.1.1" evidence="2"/>
<protein>
    <submittedName>
        <fullName evidence="2">Esterase TesA</fullName>
        <ecNumber evidence="2">3.1.1.1</ecNumber>
    </submittedName>
</protein>
<dbReference type="InterPro" id="IPR051532">
    <property type="entry name" value="Ester_Hydrolysis_Enzymes"/>
</dbReference>
<proteinExistence type="predicted"/>
<evidence type="ECO:0000313" key="2">
    <source>
        <dbReference type="EMBL" id="QEA06025.1"/>
    </source>
</evidence>
<dbReference type="GO" id="GO:0106435">
    <property type="term" value="F:carboxylesterase activity"/>
    <property type="evidence" value="ECO:0007669"/>
    <property type="project" value="UniProtKB-EC"/>
</dbReference>
<dbReference type="InterPro" id="IPR013830">
    <property type="entry name" value="SGNH_hydro"/>
</dbReference>
<feature type="domain" description="SGNH hydrolase-type esterase" evidence="1">
    <location>
        <begin position="18"/>
        <end position="177"/>
    </location>
</feature>
<organism evidence="2">
    <name type="scientific">uncultured organism</name>
    <dbReference type="NCBI Taxonomy" id="155900"/>
    <lineage>
        <taxon>unclassified sequences</taxon>
        <taxon>environmental samples</taxon>
    </lineage>
</organism>
<dbReference type="Pfam" id="PF13472">
    <property type="entry name" value="Lipase_GDSL_2"/>
    <property type="match status" value="1"/>
</dbReference>
<keyword evidence="2" id="KW-0378">Hydrolase</keyword>
<accession>A0A5B8RGN5</accession>
<dbReference type="InterPro" id="IPR036514">
    <property type="entry name" value="SGNH_hydro_sf"/>
</dbReference>
<dbReference type="GO" id="GO:0004622">
    <property type="term" value="F:phosphatidylcholine lysophospholipase activity"/>
    <property type="evidence" value="ECO:0007669"/>
    <property type="project" value="TreeGrafter"/>
</dbReference>
<sequence>MMLLAAAPAAAAQTTILVVGDSLSAAYGLDPADGWVALLRKRLAARGIDAGVVNASISGDTTRGGRARLPKALETHDPDVVIIELGGNDGLRGLPLAETRRNLEAMVERARQAGARVLLIGVRLPSNYGAAFIERFQQVFRDVASGADVPLVPKLLAGVGERPELMQADGIHPNAQAQPRLLDNVWPALAPLLGADAAGSG</sequence>
<evidence type="ECO:0000259" key="1">
    <source>
        <dbReference type="Pfam" id="PF13472"/>
    </source>
</evidence>
<dbReference type="AlphaFoldDB" id="A0A5B8RGN5"/>